<dbReference type="GO" id="GO:0016491">
    <property type="term" value="F:oxidoreductase activity"/>
    <property type="evidence" value="ECO:0007669"/>
    <property type="project" value="InterPro"/>
</dbReference>
<organism evidence="2 3">
    <name type="scientific">Paludibaculum fermentans</name>
    <dbReference type="NCBI Taxonomy" id="1473598"/>
    <lineage>
        <taxon>Bacteria</taxon>
        <taxon>Pseudomonadati</taxon>
        <taxon>Acidobacteriota</taxon>
        <taxon>Terriglobia</taxon>
        <taxon>Bryobacterales</taxon>
        <taxon>Bryobacteraceae</taxon>
        <taxon>Paludibaculum</taxon>
    </lineage>
</organism>
<gene>
    <name evidence="2" type="ORF">IRI77_36335</name>
</gene>
<dbReference type="PANTHER" id="PTHR42852:SF17">
    <property type="entry name" value="THIOREDOXIN-LIKE PROTEIN HI_1115"/>
    <property type="match status" value="1"/>
</dbReference>
<dbReference type="Pfam" id="PF00578">
    <property type="entry name" value="AhpC-TSA"/>
    <property type="match status" value="1"/>
</dbReference>
<dbReference type="GO" id="GO:0016209">
    <property type="term" value="F:antioxidant activity"/>
    <property type="evidence" value="ECO:0007669"/>
    <property type="project" value="InterPro"/>
</dbReference>
<dbReference type="CDD" id="cd02966">
    <property type="entry name" value="TlpA_like_family"/>
    <property type="match status" value="1"/>
</dbReference>
<feature type="domain" description="Thioredoxin" evidence="1">
    <location>
        <begin position="151"/>
        <end position="297"/>
    </location>
</feature>
<dbReference type="KEGG" id="pfer:IRI77_36335"/>
<sequence length="297" mass="32793">MFTVVFAACLPAQQMEDVRSLRLKLSAGDLPSAESVLEVHRAAKGEDAEYLMGLAWLARGAALVGDWAAASTYAERASGLALAQLKTPADYESHREAVYALGTALEVKAQQMAASGQQAKALRFLEGSLKTYSVAPFGLRARLWKRWNQIGLVGTKAPAFVSEDALGAAMPALDEWRGQPVVLFFWAEWCGDCKAQAEDFRRVVGRYEPKGVHFAAPTRFYTADRAAEKKRVEEIWRSVYGPLPLVRVPFSDAAMLRYGASATPTFVLIDGKGTVRLYSPTRMTEERLSREIEKLLR</sequence>
<keyword evidence="3" id="KW-1185">Reference proteome</keyword>
<dbReference type="AlphaFoldDB" id="A0A7S7SJJ6"/>
<dbReference type="PROSITE" id="PS51352">
    <property type="entry name" value="THIOREDOXIN_2"/>
    <property type="match status" value="1"/>
</dbReference>
<evidence type="ECO:0000313" key="2">
    <source>
        <dbReference type="EMBL" id="QOY88147.1"/>
    </source>
</evidence>
<name>A0A7S7SJJ6_PALFE</name>
<protein>
    <submittedName>
        <fullName evidence="2">TlpA family protein disulfide reductase</fullName>
    </submittedName>
</protein>
<dbReference type="Proteomes" id="UP000593892">
    <property type="component" value="Chromosome"/>
</dbReference>
<proteinExistence type="predicted"/>
<evidence type="ECO:0000259" key="1">
    <source>
        <dbReference type="PROSITE" id="PS51352"/>
    </source>
</evidence>
<dbReference type="InterPro" id="IPR000866">
    <property type="entry name" value="AhpC/TSA"/>
</dbReference>
<dbReference type="EMBL" id="CP063849">
    <property type="protein sequence ID" value="QOY88147.1"/>
    <property type="molecule type" value="Genomic_DNA"/>
</dbReference>
<dbReference type="PANTHER" id="PTHR42852">
    <property type="entry name" value="THIOL:DISULFIDE INTERCHANGE PROTEIN DSBE"/>
    <property type="match status" value="1"/>
</dbReference>
<dbReference type="Gene3D" id="3.40.30.10">
    <property type="entry name" value="Glutaredoxin"/>
    <property type="match status" value="1"/>
</dbReference>
<evidence type="ECO:0000313" key="3">
    <source>
        <dbReference type="Proteomes" id="UP000593892"/>
    </source>
</evidence>
<dbReference type="InterPro" id="IPR013766">
    <property type="entry name" value="Thioredoxin_domain"/>
</dbReference>
<dbReference type="InterPro" id="IPR036249">
    <property type="entry name" value="Thioredoxin-like_sf"/>
</dbReference>
<reference evidence="2 3" key="1">
    <citation type="submission" date="2020-10" db="EMBL/GenBank/DDBJ databases">
        <title>Complete genome sequence of Paludibaculum fermentans P105T, a facultatively anaerobic acidobacterium capable of dissimilatory Fe(III) reduction.</title>
        <authorList>
            <person name="Dedysh S.N."/>
            <person name="Beletsky A.V."/>
            <person name="Kulichevskaya I.S."/>
            <person name="Mardanov A.V."/>
            <person name="Ravin N.V."/>
        </authorList>
    </citation>
    <scope>NUCLEOTIDE SEQUENCE [LARGE SCALE GENOMIC DNA]</scope>
    <source>
        <strain evidence="2 3">P105</strain>
    </source>
</reference>
<accession>A0A7S7SJJ6</accession>
<dbReference type="InterPro" id="IPR050553">
    <property type="entry name" value="Thioredoxin_ResA/DsbE_sf"/>
</dbReference>
<dbReference type="SUPFAM" id="SSF52833">
    <property type="entry name" value="Thioredoxin-like"/>
    <property type="match status" value="1"/>
</dbReference>